<dbReference type="InterPro" id="IPR011055">
    <property type="entry name" value="Dup_hybrid_motif"/>
</dbReference>
<dbReference type="InterPro" id="IPR050570">
    <property type="entry name" value="Cell_wall_metabolism_enzyme"/>
</dbReference>
<name>A0A4P8IID6_9FIRM</name>
<dbReference type="KEGG" id="arf:AR1Y2_2220"/>
<accession>A0A4P8IID6</accession>
<keyword evidence="4" id="KW-1185">Reference proteome</keyword>
<dbReference type="AlphaFoldDB" id="A0A4P8IID6"/>
<dbReference type="EMBL" id="CP040058">
    <property type="protein sequence ID" value="QCP35674.1"/>
    <property type="molecule type" value="Genomic_DNA"/>
</dbReference>
<dbReference type="InterPro" id="IPR016047">
    <property type="entry name" value="M23ase_b-sheet_dom"/>
</dbReference>
<dbReference type="RefSeq" id="WP_137329004.1">
    <property type="nucleotide sequence ID" value="NZ_CP040058.1"/>
</dbReference>
<organism evidence="3 4">
    <name type="scientific">Anaerostipes rhamnosivorans</name>
    <dbReference type="NCBI Taxonomy" id="1229621"/>
    <lineage>
        <taxon>Bacteria</taxon>
        <taxon>Bacillati</taxon>
        <taxon>Bacillota</taxon>
        <taxon>Clostridia</taxon>
        <taxon>Lachnospirales</taxon>
        <taxon>Lachnospiraceae</taxon>
        <taxon>Anaerostipes</taxon>
    </lineage>
</organism>
<evidence type="ECO:0000313" key="3">
    <source>
        <dbReference type="EMBL" id="QCP35674.1"/>
    </source>
</evidence>
<dbReference type="GO" id="GO:0004222">
    <property type="term" value="F:metalloendopeptidase activity"/>
    <property type="evidence" value="ECO:0007669"/>
    <property type="project" value="TreeGrafter"/>
</dbReference>
<dbReference type="CDD" id="cd12797">
    <property type="entry name" value="M23_peptidase"/>
    <property type="match status" value="1"/>
</dbReference>
<feature type="domain" description="M23ase beta-sheet core" evidence="2">
    <location>
        <begin position="95"/>
        <end position="199"/>
    </location>
</feature>
<dbReference type="Gene3D" id="2.70.70.10">
    <property type="entry name" value="Glucose Permease (Domain IIA)"/>
    <property type="match status" value="1"/>
</dbReference>
<reference evidence="3 4" key="1">
    <citation type="submission" date="2019-05" db="EMBL/GenBank/DDBJ databases">
        <title>Complete genome sequencing of Anaerostipes rhamnosivorans.</title>
        <authorList>
            <person name="Bui T.P.N."/>
            <person name="de Vos W.M."/>
        </authorList>
    </citation>
    <scope>NUCLEOTIDE SEQUENCE [LARGE SCALE GENOMIC DNA]</scope>
    <source>
        <strain evidence="3 4">1y2</strain>
    </source>
</reference>
<protein>
    <submittedName>
        <fullName evidence="3">Cell wall endopeptidase, family M23/M37</fullName>
    </submittedName>
</protein>
<dbReference type="Proteomes" id="UP000298653">
    <property type="component" value="Chromosome"/>
</dbReference>
<evidence type="ECO:0000256" key="1">
    <source>
        <dbReference type="ARBA" id="ARBA00022729"/>
    </source>
</evidence>
<dbReference type="Pfam" id="PF01551">
    <property type="entry name" value="Peptidase_M23"/>
    <property type="match status" value="1"/>
</dbReference>
<keyword evidence="1" id="KW-0732">Signal</keyword>
<evidence type="ECO:0000313" key="4">
    <source>
        <dbReference type="Proteomes" id="UP000298653"/>
    </source>
</evidence>
<proteinExistence type="predicted"/>
<sequence>MGNKKRGILLLFAVFFLGLLIAAESSAVERILQRNDAIAREKRFQEYRNTGCKDGKPDPHILKEIKNSPVQEDYIPFVNYSDSWNEARSFGGDRHHEGTDILSDTATKERGEIPVTSMSDGVVEQIGWLKLGGYRIGIRSPGGVYFYYAHLYSYAPGMKRGMRVQAGDIIGYMGDSGYGKKEGTVGKFPVHLHLGIYRYDRLHGEYSINPYQFLQKILKKK</sequence>
<evidence type="ECO:0000259" key="2">
    <source>
        <dbReference type="Pfam" id="PF01551"/>
    </source>
</evidence>
<dbReference type="SUPFAM" id="SSF51261">
    <property type="entry name" value="Duplicated hybrid motif"/>
    <property type="match status" value="1"/>
</dbReference>
<dbReference type="PANTHER" id="PTHR21666">
    <property type="entry name" value="PEPTIDASE-RELATED"/>
    <property type="match status" value="1"/>
</dbReference>
<dbReference type="PANTHER" id="PTHR21666:SF289">
    <property type="entry name" value="L-ALA--D-GLU ENDOPEPTIDASE"/>
    <property type="match status" value="1"/>
</dbReference>
<gene>
    <name evidence="3" type="ORF">AR1Y2_2220</name>
</gene>
<dbReference type="OrthoDB" id="9810477at2"/>